<evidence type="ECO:0000313" key="3">
    <source>
        <dbReference type="Proteomes" id="UP000634136"/>
    </source>
</evidence>
<keyword evidence="1" id="KW-0732">Signal</keyword>
<gene>
    <name evidence="2" type="ORF">G2W53_001411</name>
</gene>
<evidence type="ECO:0000313" key="2">
    <source>
        <dbReference type="EMBL" id="KAF7844506.1"/>
    </source>
</evidence>
<reference evidence="2" key="1">
    <citation type="submission" date="2020-09" db="EMBL/GenBank/DDBJ databases">
        <title>Genome-Enabled Discovery of Anthraquinone Biosynthesis in Senna tora.</title>
        <authorList>
            <person name="Kang S.-H."/>
            <person name="Pandey R.P."/>
            <person name="Lee C.-M."/>
            <person name="Sim J.-S."/>
            <person name="Jeong J.-T."/>
            <person name="Choi B.-S."/>
            <person name="Jung M."/>
            <person name="Ginzburg D."/>
            <person name="Zhao K."/>
            <person name="Won S.Y."/>
            <person name="Oh T.-J."/>
            <person name="Yu Y."/>
            <person name="Kim N.-H."/>
            <person name="Lee O.R."/>
            <person name="Lee T.-H."/>
            <person name="Bashyal P."/>
            <person name="Kim T.-S."/>
            <person name="Lee W.-H."/>
            <person name="Kawkins C."/>
            <person name="Kim C.-K."/>
            <person name="Kim J.S."/>
            <person name="Ahn B.O."/>
            <person name="Rhee S.Y."/>
            <person name="Sohng J.K."/>
        </authorList>
    </citation>
    <scope>NUCLEOTIDE SEQUENCE</scope>
    <source>
        <tissue evidence="2">Leaf</tissue>
    </source>
</reference>
<evidence type="ECO:0000256" key="1">
    <source>
        <dbReference type="SAM" id="SignalP"/>
    </source>
</evidence>
<sequence>MRALVCSCSFCIAFALSSSKFFECNKIYRYFGPCGHPASITKWGIVSRCCEAAPKILEALIEQLKPGAKNGDLDLCSLFASQQWWIRNSDGSVSVSIRIETYVPYVPPTSQDDQLRGY</sequence>
<dbReference type="AlphaFoldDB" id="A0A834XIP0"/>
<dbReference type="Proteomes" id="UP000634136">
    <property type="component" value="Unassembled WGS sequence"/>
</dbReference>
<dbReference type="GO" id="GO:0032259">
    <property type="term" value="P:methylation"/>
    <property type="evidence" value="ECO:0007669"/>
    <property type="project" value="UniProtKB-KW"/>
</dbReference>
<comment type="caution">
    <text evidence="2">The sequence shown here is derived from an EMBL/GenBank/DDBJ whole genome shotgun (WGS) entry which is preliminary data.</text>
</comment>
<organism evidence="2 3">
    <name type="scientific">Senna tora</name>
    <dbReference type="NCBI Taxonomy" id="362788"/>
    <lineage>
        <taxon>Eukaryota</taxon>
        <taxon>Viridiplantae</taxon>
        <taxon>Streptophyta</taxon>
        <taxon>Embryophyta</taxon>
        <taxon>Tracheophyta</taxon>
        <taxon>Spermatophyta</taxon>
        <taxon>Magnoliopsida</taxon>
        <taxon>eudicotyledons</taxon>
        <taxon>Gunneridae</taxon>
        <taxon>Pentapetalae</taxon>
        <taxon>rosids</taxon>
        <taxon>fabids</taxon>
        <taxon>Fabales</taxon>
        <taxon>Fabaceae</taxon>
        <taxon>Caesalpinioideae</taxon>
        <taxon>Cassia clade</taxon>
        <taxon>Senna</taxon>
    </lineage>
</organism>
<dbReference type="GO" id="GO:0008168">
    <property type="term" value="F:methyltransferase activity"/>
    <property type="evidence" value="ECO:0007669"/>
    <property type="project" value="UniProtKB-KW"/>
</dbReference>
<keyword evidence="3" id="KW-1185">Reference proteome</keyword>
<dbReference type="EMBL" id="JAAIUW010000001">
    <property type="protein sequence ID" value="KAF7844506.1"/>
    <property type="molecule type" value="Genomic_DNA"/>
</dbReference>
<keyword evidence="2" id="KW-0808">Transferase</keyword>
<protein>
    <submittedName>
        <fullName evidence="2">Protein-L-isoaspartate O-methyltransferase 1</fullName>
    </submittedName>
</protein>
<name>A0A834XIP0_9FABA</name>
<feature type="signal peptide" evidence="1">
    <location>
        <begin position="1"/>
        <end position="19"/>
    </location>
</feature>
<keyword evidence="2" id="KW-0489">Methyltransferase</keyword>
<proteinExistence type="predicted"/>
<accession>A0A834XIP0</accession>
<feature type="chain" id="PRO_5032821457" evidence="1">
    <location>
        <begin position="20"/>
        <end position="118"/>
    </location>
</feature>